<feature type="transmembrane region" description="Helical" evidence="1">
    <location>
        <begin position="141"/>
        <end position="161"/>
    </location>
</feature>
<feature type="transmembrane region" description="Helical" evidence="1">
    <location>
        <begin position="112"/>
        <end position="129"/>
    </location>
</feature>
<dbReference type="RefSeq" id="WP_185006567.1">
    <property type="nucleotide sequence ID" value="NZ_BAAAUI010000005.1"/>
</dbReference>
<dbReference type="EMBL" id="JACHMH010000001">
    <property type="protein sequence ID" value="MBB4680621.1"/>
    <property type="molecule type" value="Genomic_DNA"/>
</dbReference>
<feature type="transmembrane region" description="Helical" evidence="1">
    <location>
        <begin position="173"/>
        <end position="192"/>
    </location>
</feature>
<evidence type="ECO:0000313" key="2">
    <source>
        <dbReference type="EMBL" id="MBB4680621.1"/>
    </source>
</evidence>
<evidence type="ECO:0000313" key="3">
    <source>
        <dbReference type="Proteomes" id="UP000533598"/>
    </source>
</evidence>
<keyword evidence="1" id="KW-0472">Membrane</keyword>
<reference evidence="2 3" key="1">
    <citation type="submission" date="2020-08" db="EMBL/GenBank/DDBJ databases">
        <title>Sequencing the genomes of 1000 actinobacteria strains.</title>
        <authorList>
            <person name="Klenk H.-P."/>
        </authorList>
    </citation>
    <scope>NUCLEOTIDE SEQUENCE [LARGE SCALE GENOMIC DNA]</scope>
    <source>
        <strain evidence="2 3">DSM 44230</strain>
    </source>
</reference>
<feature type="transmembrane region" description="Helical" evidence="1">
    <location>
        <begin position="81"/>
        <end position="105"/>
    </location>
</feature>
<comment type="caution">
    <text evidence="2">The sequence shown here is derived from an EMBL/GenBank/DDBJ whole genome shotgun (WGS) entry which is preliminary data.</text>
</comment>
<feature type="transmembrane region" description="Helical" evidence="1">
    <location>
        <begin position="14"/>
        <end position="34"/>
    </location>
</feature>
<gene>
    <name evidence="2" type="ORF">HNR67_006739</name>
</gene>
<dbReference type="Proteomes" id="UP000533598">
    <property type="component" value="Unassembled WGS sequence"/>
</dbReference>
<feature type="transmembrane region" description="Helical" evidence="1">
    <location>
        <begin position="41"/>
        <end position="61"/>
    </location>
</feature>
<sequence>MPGVIGAFLWAQPYALPVFGGLAVVFAVLGWLLGRAGRARWWAVFLLGVSGALVVATSLTPARAGTGSFGMCRVAVPSVDATLSTAGVLGLALFVPIGLAAVLVFRRFWITLALGVTGVAALGLTHALVPALGRACDSDLLLANLLGVLVGAVLGGVATGFRRDTEVRFRRTPWVVAAAGLVAVATLTAVLVRPAVDEPLPEQASASREQEDLLRETARRFLGPDGGHQLREVRRADGQTLLIAALTTGTANRGIVHLDWPSGEVTAAEFTPPLTPAAALVDATAAKDIAIRRAQSYFPWVLGAELRVTPVAGGDFSASWRQRKDGVLLPLRADLLLDRNGGLVQFSTARTPTPDLCPVTVDQPRAEAAATAARPGRQVARGELVARRVGERWTPLWALGLVPAGAGPEQVFVDACGGQVVPESELR</sequence>
<dbReference type="AlphaFoldDB" id="A0A7W7CG59"/>
<proteinExistence type="predicted"/>
<keyword evidence="3" id="KW-1185">Reference proteome</keyword>
<keyword evidence="1" id="KW-0812">Transmembrane</keyword>
<evidence type="ECO:0000256" key="1">
    <source>
        <dbReference type="SAM" id="Phobius"/>
    </source>
</evidence>
<organism evidence="2 3">
    <name type="scientific">Crossiella cryophila</name>
    <dbReference type="NCBI Taxonomy" id="43355"/>
    <lineage>
        <taxon>Bacteria</taxon>
        <taxon>Bacillati</taxon>
        <taxon>Actinomycetota</taxon>
        <taxon>Actinomycetes</taxon>
        <taxon>Pseudonocardiales</taxon>
        <taxon>Pseudonocardiaceae</taxon>
        <taxon>Crossiella</taxon>
    </lineage>
</organism>
<protein>
    <submittedName>
        <fullName evidence="2">MFS family permease</fullName>
    </submittedName>
</protein>
<accession>A0A7W7CG59</accession>
<keyword evidence="1" id="KW-1133">Transmembrane helix</keyword>
<name>A0A7W7CG59_9PSEU</name>